<feature type="compositionally biased region" description="Polar residues" evidence="1">
    <location>
        <begin position="83"/>
        <end position="101"/>
    </location>
</feature>
<name>A0A8H4B1A2_GIGMA</name>
<comment type="caution">
    <text evidence="2">The sequence shown here is derived from an EMBL/GenBank/DDBJ whole genome shotgun (WGS) entry which is preliminary data.</text>
</comment>
<keyword evidence="3" id="KW-1185">Reference proteome</keyword>
<proteinExistence type="predicted"/>
<accession>A0A8H4B1A2</accession>
<dbReference type="EMBL" id="WTPW01000068">
    <property type="protein sequence ID" value="KAF0552292.1"/>
    <property type="molecule type" value="Genomic_DNA"/>
</dbReference>
<evidence type="ECO:0000313" key="2">
    <source>
        <dbReference type="EMBL" id="KAF0552292.1"/>
    </source>
</evidence>
<gene>
    <name evidence="2" type="ORF">F8M41_022061</name>
</gene>
<sequence>MLQLKNNLQELLSTGYITEFSYNFTISLIKHQTVWYVEVIDPNRKLLNTYLNEHMLKKILLLLQKCNAFQRFKICYSCENKLYSPNDSDTQSQSLTISSEIDQLDQKSENNQSELEQKTK</sequence>
<evidence type="ECO:0000313" key="3">
    <source>
        <dbReference type="Proteomes" id="UP000439903"/>
    </source>
</evidence>
<evidence type="ECO:0000256" key="1">
    <source>
        <dbReference type="SAM" id="MobiDB-lite"/>
    </source>
</evidence>
<protein>
    <submittedName>
        <fullName evidence="2">Uncharacterized protein</fullName>
    </submittedName>
</protein>
<dbReference type="Proteomes" id="UP000439903">
    <property type="component" value="Unassembled WGS sequence"/>
</dbReference>
<dbReference type="AlphaFoldDB" id="A0A8H4B1A2"/>
<organism evidence="2 3">
    <name type="scientific">Gigaspora margarita</name>
    <dbReference type="NCBI Taxonomy" id="4874"/>
    <lineage>
        <taxon>Eukaryota</taxon>
        <taxon>Fungi</taxon>
        <taxon>Fungi incertae sedis</taxon>
        <taxon>Mucoromycota</taxon>
        <taxon>Glomeromycotina</taxon>
        <taxon>Glomeromycetes</taxon>
        <taxon>Diversisporales</taxon>
        <taxon>Gigasporaceae</taxon>
        <taxon>Gigaspora</taxon>
    </lineage>
</organism>
<reference evidence="2 3" key="1">
    <citation type="journal article" date="2019" name="Environ. Microbiol.">
        <title>At the nexus of three kingdoms: the genome of the mycorrhizal fungus Gigaspora margarita provides insights into plant, endobacterial and fungal interactions.</title>
        <authorList>
            <person name="Venice F."/>
            <person name="Ghignone S."/>
            <person name="Salvioli di Fossalunga A."/>
            <person name="Amselem J."/>
            <person name="Novero M."/>
            <person name="Xianan X."/>
            <person name="Sedzielewska Toro K."/>
            <person name="Morin E."/>
            <person name="Lipzen A."/>
            <person name="Grigoriev I.V."/>
            <person name="Henrissat B."/>
            <person name="Martin F.M."/>
            <person name="Bonfante P."/>
        </authorList>
    </citation>
    <scope>NUCLEOTIDE SEQUENCE [LARGE SCALE GENOMIC DNA]</scope>
    <source>
        <strain evidence="2 3">BEG34</strain>
    </source>
</reference>
<feature type="region of interest" description="Disordered" evidence="1">
    <location>
        <begin position="83"/>
        <end position="120"/>
    </location>
</feature>